<dbReference type="OrthoDB" id="1923116at2759"/>
<dbReference type="GO" id="GO:0009507">
    <property type="term" value="C:chloroplast"/>
    <property type="evidence" value="ECO:0007669"/>
    <property type="project" value="TreeGrafter"/>
</dbReference>
<reference evidence="2" key="1">
    <citation type="submission" date="2019-07" db="EMBL/GenBank/DDBJ databases">
        <authorList>
            <person name="Dittberner H."/>
        </authorList>
    </citation>
    <scope>NUCLEOTIDE SEQUENCE [LARGE SCALE GENOMIC DNA]</scope>
</reference>
<keyword evidence="3" id="KW-1185">Reference proteome</keyword>
<keyword evidence="1" id="KW-0812">Transmembrane</keyword>
<organism evidence="2 3">
    <name type="scientific">Arabis nemorensis</name>
    <dbReference type="NCBI Taxonomy" id="586526"/>
    <lineage>
        <taxon>Eukaryota</taxon>
        <taxon>Viridiplantae</taxon>
        <taxon>Streptophyta</taxon>
        <taxon>Embryophyta</taxon>
        <taxon>Tracheophyta</taxon>
        <taxon>Spermatophyta</taxon>
        <taxon>Magnoliopsida</taxon>
        <taxon>eudicotyledons</taxon>
        <taxon>Gunneridae</taxon>
        <taxon>Pentapetalae</taxon>
        <taxon>rosids</taxon>
        <taxon>malvids</taxon>
        <taxon>Brassicales</taxon>
        <taxon>Brassicaceae</taxon>
        <taxon>Arabideae</taxon>
        <taxon>Arabis</taxon>
    </lineage>
</organism>
<dbReference type="Proteomes" id="UP000489600">
    <property type="component" value="Unassembled WGS sequence"/>
</dbReference>
<dbReference type="EMBL" id="CABITT030000006">
    <property type="protein sequence ID" value="VVB08462.1"/>
    <property type="molecule type" value="Genomic_DNA"/>
</dbReference>
<gene>
    <name evidence="2" type="ORF">ANE_LOCUS18906</name>
</gene>
<proteinExistence type="predicted"/>
<sequence>MAYSHGLLQPLHSTLIFPKPIISFRLIHFSSSLKPFLSKRHNLSKSLTLPCALTESDSSKPLDTSSKSALLLQLSKCFDLPSDYFQQLPADLRLDLNDAAFDLSNGPIIHECGQELGETLLNLSRAWEQADTSASRSLVAKLPELETSLTDGARSAFGRRLISAGKRFQGMGQYGQGDLQKIAKTMITIGEVLSASTSSVSVSTESKSETRMFKFGDLQVAVSPQKAYAGAAIAFVYGILSWQISQGIQNIPESSLQYANDNATLLGQSLRGSLLALFYASTVLSGFTTAGLLLLAKQLSSEKE</sequence>
<keyword evidence="1" id="KW-1133">Transmembrane helix</keyword>
<protein>
    <submittedName>
        <fullName evidence="2">Uncharacterized protein</fullName>
    </submittedName>
</protein>
<comment type="caution">
    <text evidence="2">The sequence shown here is derived from an EMBL/GenBank/DDBJ whole genome shotgun (WGS) entry which is preliminary data.</text>
</comment>
<accession>A0A565C4B4</accession>
<dbReference type="AlphaFoldDB" id="A0A565C4B4"/>
<feature type="transmembrane region" description="Helical" evidence="1">
    <location>
        <begin position="274"/>
        <end position="296"/>
    </location>
</feature>
<dbReference type="PANTHER" id="PTHR36802:SF1">
    <property type="entry name" value="OS02G0815400 PROTEIN"/>
    <property type="match status" value="1"/>
</dbReference>
<name>A0A565C4B4_9BRAS</name>
<evidence type="ECO:0000313" key="2">
    <source>
        <dbReference type="EMBL" id="VVB08462.1"/>
    </source>
</evidence>
<evidence type="ECO:0000256" key="1">
    <source>
        <dbReference type="SAM" id="Phobius"/>
    </source>
</evidence>
<dbReference type="PANTHER" id="PTHR36802">
    <property type="entry name" value="OS02G0815400 PROTEIN"/>
    <property type="match status" value="1"/>
</dbReference>
<keyword evidence="1" id="KW-0472">Membrane</keyword>
<evidence type="ECO:0000313" key="3">
    <source>
        <dbReference type="Proteomes" id="UP000489600"/>
    </source>
</evidence>